<dbReference type="RefSeq" id="WP_049709864.1">
    <property type="nucleotide sequence ID" value="NZ_CP011507.1"/>
</dbReference>
<dbReference type="KEGG" id="ptv:AA957_08890"/>
<dbReference type="Proteomes" id="UP000036608">
    <property type="component" value="Chromosome"/>
</dbReference>
<dbReference type="GO" id="GO:0016853">
    <property type="term" value="F:isomerase activity"/>
    <property type="evidence" value="ECO:0007669"/>
    <property type="project" value="UniProtKB-KW"/>
</dbReference>
<reference evidence="2 3" key="1">
    <citation type="journal article" date="2015" name="Genome Announc.">
        <title>Complete Genome Sequence of the Rhizobacterium Pseudomonas trivialis Strain IHBB745 with Multiple Plant Growth-Promoting Activities and Tolerance to Desiccation and Alkalinity.</title>
        <authorList>
            <person name="Gulati A."/>
            <person name="Swarnkar M.K."/>
            <person name="Vyas P."/>
            <person name="Rahi P."/>
            <person name="Thakur R."/>
            <person name="Thakur N."/>
            <person name="Singh A.K."/>
        </authorList>
    </citation>
    <scope>NUCLEOTIDE SEQUENCE [LARGE SCALE GENOMIC DNA]</scope>
    <source>
        <strain evidence="3">745</strain>
    </source>
</reference>
<name>A0A0H5A8A2_9PSED</name>
<feature type="domain" description="SnoaL-like" evidence="1">
    <location>
        <begin position="9"/>
        <end position="110"/>
    </location>
</feature>
<dbReference type="Pfam" id="PF12680">
    <property type="entry name" value="SnoaL_2"/>
    <property type="match status" value="1"/>
</dbReference>
<dbReference type="EMBL" id="CP011507">
    <property type="protein sequence ID" value="AKS06218.1"/>
    <property type="molecule type" value="Genomic_DNA"/>
</dbReference>
<dbReference type="InterPro" id="IPR037401">
    <property type="entry name" value="SnoaL-like"/>
</dbReference>
<sequence length="156" mass="17490">MSDAHDALITRFYQAFQRLDAEAMAACYTDDVVFSDPAFGELHGRDAGDMWRMLTTRAKDFSLTFDNVRSDETTGSAHWVATYLFSATGNTVVNDIGARFVFRDGKICAHHDHFDLWRWSRQALGVKGLLLGWSPALKNAVRAQALKGLRAFQASR</sequence>
<keyword evidence="2" id="KW-0413">Isomerase</keyword>
<evidence type="ECO:0000313" key="3">
    <source>
        <dbReference type="Proteomes" id="UP000036608"/>
    </source>
</evidence>
<evidence type="ECO:0000259" key="1">
    <source>
        <dbReference type="Pfam" id="PF12680"/>
    </source>
</evidence>
<evidence type="ECO:0000313" key="2">
    <source>
        <dbReference type="EMBL" id="AKS06218.1"/>
    </source>
</evidence>
<accession>A0A0H5A8A2</accession>
<dbReference type="Gene3D" id="3.10.450.50">
    <property type="match status" value="1"/>
</dbReference>
<dbReference type="AlphaFoldDB" id="A0A0H5A8A2"/>
<dbReference type="InterPro" id="IPR032710">
    <property type="entry name" value="NTF2-like_dom_sf"/>
</dbReference>
<dbReference type="OrthoDB" id="391735at2"/>
<organism evidence="2 3">
    <name type="scientific">Pseudomonas trivialis</name>
    <dbReference type="NCBI Taxonomy" id="200450"/>
    <lineage>
        <taxon>Bacteria</taxon>
        <taxon>Pseudomonadati</taxon>
        <taxon>Pseudomonadota</taxon>
        <taxon>Gammaproteobacteria</taxon>
        <taxon>Pseudomonadales</taxon>
        <taxon>Pseudomonadaceae</taxon>
        <taxon>Pseudomonas</taxon>
    </lineage>
</organism>
<reference evidence="3" key="2">
    <citation type="submission" date="2015-05" db="EMBL/GenBank/DDBJ databases">
        <authorList>
            <person name="Swarnkar M.K."/>
            <person name="Vyas P."/>
            <person name="Rahi P."/>
            <person name="Thakur R."/>
            <person name="Thakur N."/>
            <person name="Singh A.K."/>
            <person name="Gulati A."/>
        </authorList>
    </citation>
    <scope>NUCLEOTIDE SEQUENCE [LARGE SCALE GENOMIC DNA]</scope>
    <source>
        <strain evidence="3">745</strain>
    </source>
</reference>
<proteinExistence type="predicted"/>
<dbReference type="SUPFAM" id="SSF54427">
    <property type="entry name" value="NTF2-like"/>
    <property type="match status" value="1"/>
</dbReference>
<protein>
    <submittedName>
        <fullName evidence="2">Ketosteroid isomerase</fullName>
    </submittedName>
</protein>
<dbReference type="PATRIC" id="fig|200450.3.peg.1845"/>
<gene>
    <name evidence="2" type="ORF">AA957_08890</name>
</gene>